<accession>A0AAV0XWX4</accession>
<name>A0AAV0XWX4_9HEMI</name>
<evidence type="ECO:0000256" key="3">
    <source>
        <dbReference type="SAM" id="MobiDB-lite"/>
    </source>
</evidence>
<dbReference type="GO" id="GO:0005694">
    <property type="term" value="C:chromosome"/>
    <property type="evidence" value="ECO:0007669"/>
    <property type="project" value="UniProtKB-ARBA"/>
</dbReference>
<proteinExistence type="predicted"/>
<dbReference type="Pfam" id="PF01393">
    <property type="entry name" value="Chromo_shadow"/>
    <property type="match status" value="1"/>
</dbReference>
<protein>
    <recommendedName>
        <fullName evidence="4">Chromo shadow domain-containing protein</fullName>
    </recommendedName>
</protein>
<dbReference type="CDD" id="cd00034">
    <property type="entry name" value="CSD"/>
    <property type="match status" value="1"/>
</dbReference>
<organism evidence="5 6">
    <name type="scientific">Macrosiphum euphorbiae</name>
    <name type="common">potato aphid</name>
    <dbReference type="NCBI Taxonomy" id="13131"/>
    <lineage>
        <taxon>Eukaryota</taxon>
        <taxon>Metazoa</taxon>
        <taxon>Ecdysozoa</taxon>
        <taxon>Arthropoda</taxon>
        <taxon>Hexapoda</taxon>
        <taxon>Insecta</taxon>
        <taxon>Pterygota</taxon>
        <taxon>Neoptera</taxon>
        <taxon>Paraneoptera</taxon>
        <taxon>Hemiptera</taxon>
        <taxon>Sternorrhyncha</taxon>
        <taxon>Aphidomorpha</taxon>
        <taxon>Aphidoidea</taxon>
        <taxon>Aphididae</taxon>
        <taxon>Macrosiphini</taxon>
        <taxon>Macrosiphum</taxon>
    </lineage>
</organism>
<evidence type="ECO:0000256" key="1">
    <source>
        <dbReference type="ARBA" id="ARBA00004123"/>
    </source>
</evidence>
<evidence type="ECO:0000313" key="5">
    <source>
        <dbReference type="EMBL" id="CAI6372243.1"/>
    </source>
</evidence>
<keyword evidence="6" id="KW-1185">Reference proteome</keyword>
<evidence type="ECO:0000259" key="4">
    <source>
        <dbReference type="Pfam" id="PF01393"/>
    </source>
</evidence>
<dbReference type="InterPro" id="IPR008251">
    <property type="entry name" value="Chromo_shadow_dom"/>
</dbReference>
<feature type="domain" description="Chromo shadow" evidence="4">
    <location>
        <begin position="166"/>
        <end position="218"/>
    </location>
</feature>
<feature type="region of interest" description="Disordered" evidence="3">
    <location>
        <begin position="27"/>
        <end position="67"/>
    </location>
</feature>
<keyword evidence="2" id="KW-0539">Nucleus</keyword>
<dbReference type="GO" id="GO:0005634">
    <property type="term" value="C:nucleus"/>
    <property type="evidence" value="ECO:0007669"/>
    <property type="project" value="UniProtKB-SubCell"/>
</dbReference>
<dbReference type="Gene3D" id="2.40.50.40">
    <property type="match status" value="1"/>
</dbReference>
<evidence type="ECO:0000256" key="2">
    <source>
        <dbReference type="ARBA" id="ARBA00023242"/>
    </source>
</evidence>
<gene>
    <name evidence="5" type="ORF">MEUPH1_LOCUS26143</name>
</gene>
<comment type="subcellular location">
    <subcellularLocation>
        <location evidence="1">Nucleus</location>
    </subcellularLocation>
</comment>
<feature type="compositionally biased region" description="Acidic residues" evidence="3">
    <location>
        <begin position="38"/>
        <end position="55"/>
    </location>
</feature>
<dbReference type="SUPFAM" id="SSF54160">
    <property type="entry name" value="Chromo domain-like"/>
    <property type="match status" value="1"/>
</dbReference>
<sequence>MPGFHCHLPREEEEQIKEDEEVIVIADDHEEDRIDVTSENEDDDGSCNMSDESESSEASSIENDMTIQPWVPIVSSSEDDESEASGFWTPPSTIGEDVEEVQVPRNTARRATRRLNTARRSRASRPGVFAVRRGRHRQPVAEQEFIELTPFERGLTFNGFARDLVPERIVGHQLEGYRKNLYYRVKWRTVEEPKLIEASVMKAYRRDLIVDYFENRIKEDF</sequence>
<dbReference type="AlphaFoldDB" id="A0AAV0XWX4"/>
<reference evidence="5 6" key="1">
    <citation type="submission" date="2023-01" db="EMBL/GenBank/DDBJ databases">
        <authorList>
            <person name="Whitehead M."/>
        </authorList>
    </citation>
    <scope>NUCLEOTIDE SEQUENCE [LARGE SCALE GENOMIC DNA]</scope>
</reference>
<dbReference type="EMBL" id="CARXXK010001029">
    <property type="protein sequence ID" value="CAI6372243.1"/>
    <property type="molecule type" value="Genomic_DNA"/>
</dbReference>
<dbReference type="Proteomes" id="UP001160148">
    <property type="component" value="Unassembled WGS sequence"/>
</dbReference>
<comment type="caution">
    <text evidence="5">The sequence shown here is derived from an EMBL/GenBank/DDBJ whole genome shotgun (WGS) entry which is preliminary data.</text>
</comment>
<dbReference type="InterPro" id="IPR016197">
    <property type="entry name" value="Chromo-like_dom_sf"/>
</dbReference>
<evidence type="ECO:0000313" key="6">
    <source>
        <dbReference type="Proteomes" id="UP001160148"/>
    </source>
</evidence>